<dbReference type="EMBL" id="OX597817">
    <property type="protein sequence ID" value="CAI9721103.1"/>
    <property type="molecule type" value="Genomic_DNA"/>
</dbReference>
<evidence type="ECO:0000313" key="2">
    <source>
        <dbReference type="Proteomes" id="UP001162480"/>
    </source>
</evidence>
<organism evidence="1 2">
    <name type="scientific">Octopus vulgaris</name>
    <name type="common">Common octopus</name>
    <dbReference type="NCBI Taxonomy" id="6645"/>
    <lineage>
        <taxon>Eukaryota</taxon>
        <taxon>Metazoa</taxon>
        <taxon>Spiralia</taxon>
        <taxon>Lophotrochozoa</taxon>
        <taxon>Mollusca</taxon>
        <taxon>Cephalopoda</taxon>
        <taxon>Coleoidea</taxon>
        <taxon>Octopodiformes</taxon>
        <taxon>Octopoda</taxon>
        <taxon>Incirrata</taxon>
        <taxon>Octopodidae</taxon>
        <taxon>Octopus</taxon>
    </lineage>
</organism>
<accession>A0AA36F3C6</accession>
<protein>
    <submittedName>
        <fullName evidence="1">Uncharacterized protein</fullName>
    </submittedName>
</protein>
<evidence type="ECO:0000313" key="1">
    <source>
        <dbReference type="EMBL" id="CAI9721103.1"/>
    </source>
</evidence>
<sequence>MLGTKNKNKECSYTIAQCIAEKGRLIIDVEFIKNVFLRSAKILFSDLPNSETILSRIQETSASARSTERSITDIAENTIKQKAAAFSDAIDESTDENDMARLAIVARYCDNDRIYEELRCLIPLNNTTTGQDILTAFEISKSDGDAVEKLKMPSFPGIIYNLEEDINTT</sequence>
<gene>
    <name evidence="1" type="ORF">OCTVUL_1B017467</name>
</gene>
<dbReference type="PANTHER" id="PTHR45913:SF5">
    <property type="entry name" value="GENERAL TRANSCRIPTION FACTOR II-I REPEAT DOMAIN-CONTAINING PROTEIN 2A-LIKE PROTEIN"/>
    <property type="match status" value="1"/>
</dbReference>
<dbReference type="AlphaFoldDB" id="A0AA36F3C6"/>
<dbReference type="PANTHER" id="PTHR45913">
    <property type="entry name" value="EPM2A-INTERACTING PROTEIN 1"/>
    <property type="match status" value="1"/>
</dbReference>
<name>A0AA36F3C6_OCTVU</name>
<proteinExistence type="predicted"/>
<reference evidence="1" key="1">
    <citation type="submission" date="2023-08" db="EMBL/GenBank/DDBJ databases">
        <authorList>
            <person name="Alioto T."/>
            <person name="Alioto T."/>
            <person name="Gomez Garrido J."/>
        </authorList>
    </citation>
    <scope>NUCLEOTIDE SEQUENCE</scope>
</reference>
<keyword evidence="2" id="KW-1185">Reference proteome</keyword>
<dbReference type="Proteomes" id="UP001162480">
    <property type="component" value="Chromosome 4"/>
</dbReference>